<reference evidence="4" key="1">
    <citation type="submission" date="2023-08" db="EMBL/GenBank/DDBJ databases">
        <authorList>
            <person name="Chen Y."/>
            <person name="Shah S."/>
            <person name="Dougan E. K."/>
            <person name="Thang M."/>
            <person name="Chan C."/>
        </authorList>
    </citation>
    <scope>NUCLEOTIDE SEQUENCE</scope>
</reference>
<gene>
    <name evidence="4" type="ORF">EVOR1521_LOCUS20914</name>
</gene>
<dbReference type="PANTHER" id="PTHR42840">
    <property type="entry name" value="NAD(P)-BINDING ROSSMANN-FOLD SUPERFAMILY PROTEIN-RELATED"/>
    <property type="match status" value="1"/>
</dbReference>
<feature type="domain" description="GFO/IDH/MocA-like oxidoreductase" evidence="3">
    <location>
        <begin position="145"/>
        <end position="273"/>
    </location>
</feature>
<evidence type="ECO:0000313" key="5">
    <source>
        <dbReference type="Proteomes" id="UP001178507"/>
    </source>
</evidence>
<dbReference type="InterPro" id="IPR055170">
    <property type="entry name" value="GFO_IDH_MocA-like_dom"/>
</dbReference>
<name>A0AA36J1E9_9DINO</name>
<dbReference type="GO" id="GO:0016491">
    <property type="term" value="F:oxidoreductase activity"/>
    <property type="evidence" value="ECO:0007669"/>
    <property type="project" value="TreeGrafter"/>
</dbReference>
<evidence type="ECO:0000259" key="3">
    <source>
        <dbReference type="Pfam" id="PF22725"/>
    </source>
</evidence>
<protein>
    <recommendedName>
        <fullName evidence="6">Gfo/Idh/MocA family oxidoreductase</fullName>
    </recommendedName>
</protein>
<comment type="similarity">
    <text evidence="1">Belongs to the Gfo/Idh/MocA family.</text>
</comment>
<keyword evidence="5" id="KW-1185">Reference proteome</keyword>
<dbReference type="InterPro" id="IPR000683">
    <property type="entry name" value="Gfo/Idh/MocA-like_OxRdtase_N"/>
</dbReference>
<evidence type="ECO:0000313" key="4">
    <source>
        <dbReference type="EMBL" id="CAJ1396759.1"/>
    </source>
</evidence>
<dbReference type="GO" id="GO:0006740">
    <property type="term" value="P:NADPH regeneration"/>
    <property type="evidence" value="ECO:0007669"/>
    <property type="project" value="TreeGrafter"/>
</dbReference>
<dbReference type="GO" id="GO:0000166">
    <property type="term" value="F:nucleotide binding"/>
    <property type="evidence" value="ECO:0007669"/>
    <property type="project" value="InterPro"/>
</dbReference>
<dbReference type="GO" id="GO:0005737">
    <property type="term" value="C:cytoplasm"/>
    <property type="evidence" value="ECO:0007669"/>
    <property type="project" value="TreeGrafter"/>
</dbReference>
<organism evidence="4 5">
    <name type="scientific">Effrenium voratum</name>
    <dbReference type="NCBI Taxonomy" id="2562239"/>
    <lineage>
        <taxon>Eukaryota</taxon>
        <taxon>Sar</taxon>
        <taxon>Alveolata</taxon>
        <taxon>Dinophyceae</taxon>
        <taxon>Suessiales</taxon>
        <taxon>Symbiodiniaceae</taxon>
        <taxon>Effrenium</taxon>
    </lineage>
</organism>
<dbReference type="AlphaFoldDB" id="A0AA36J1E9"/>
<dbReference type="PANTHER" id="PTHR42840:SF5">
    <property type="entry name" value="NAD(P)-BINDING ROSSMANN-FOLD SUPERFAMILY PROTEIN"/>
    <property type="match status" value="1"/>
</dbReference>
<evidence type="ECO:0000256" key="1">
    <source>
        <dbReference type="ARBA" id="ARBA00010928"/>
    </source>
</evidence>
<proteinExistence type="inferred from homology"/>
<dbReference type="EMBL" id="CAUJNA010003242">
    <property type="protein sequence ID" value="CAJ1396759.1"/>
    <property type="molecule type" value="Genomic_DNA"/>
</dbReference>
<dbReference type="Pfam" id="PF22725">
    <property type="entry name" value="GFO_IDH_MocA_C3"/>
    <property type="match status" value="1"/>
</dbReference>
<feature type="domain" description="Gfo/Idh/MocA-like oxidoreductase N-terminal" evidence="2">
    <location>
        <begin position="3"/>
        <end position="125"/>
    </location>
</feature>
<evidence type="ECO:0008006" key="6">
    <source>
        <dbReference type="Google" id="ProtNLM"/>
    </source>
</evidence>
<dbReference type="Proteomes" id="UP001178507">
    <property type="component" value="Unassembled WGS sequence"/>
</dbReference>
<dbReference type="Gene3D" id="3.30.360.10">
    <property type="entry name" value="Dihydrodipicolinate Reductase, domain 2"/>
    <property type="match status" value="1"/>
</dbReference>
<evidence type="ECO:0000259" key="2">
    <source>
        <dbReference type="Pfam" id="PF01408"/>
    </source>
</evidence>
<dbReference type="Pfam" id="PF01408">
    <property type="entry name" value="GFO_IDH_MocA"/>
    <property type="match status" value="1"/>
</dbReference>
<dbReference type="SUPFAM" id="SSF51735">
    <property type="entry name" value="NAD(P)-binding Rossmann-fold domains"/>
    <property type="match status" value="1"/>
</dbReference>
<dbReference type="InterPro" id="IPR036291">
    <property type="entry name" value="NAD(P)-bd_dom_sf"/>
</dbReference>
<dbReference type="Gene3D" id="3.40.50.720">
    <property type="entry name" value="NAD(P)-binding Rossmann-like Domain"/>
    <property type="match status" value="1"/>
</dbReference>
<sequence length="373" mass="40188">MARCCAVGCGVIWRHHLHAVASMEPRRLVYTCVVEPDDARRAAAVEAVRAQLGEEPLAFVTLEDAIQADPTQELFVAVDIMVPNVGLLHEEVAKTALQSRRHVLLEKPISVSVASGLRILAAQEKYAPERVLMVAENAQYWREILEARRLLRSGAIGQVLSVRAKFWESGHPALNEWAADGSYDPGSFIASAAEGFVFDGGLHWLRPLRMFLGQAVRVAAVAGRTLPHMQGPGMAQALMCFDSGVTAVFESILAPGAISEQPFFVIQGSSGEIVLDGFAGGGRVYTVAEGRVLETEINADFCGPVGWDTGYAGEVADFAEAVLENRPPAAGPEEAVEDLRLMLAMMKAAKSGQWEAVKELEPQLEMATLGLAL</sequence>
<dbReference type="SUPFAM" id="SSF55347">
    <property type="entry name" value="Glyceraldehyde-3-phosphate dehydrogenase-like, C-terminal domain"/>
    <property type="match status" value="1"/>
</dbReference>
<comment type="caution">
    <text evidence="4">The sequence shown here is derived from an EMBL/GenBank/DDBJ whole genome shotgun (WGS) entry which is preliminary data.</text>
</comment>
<accession>A0AA36J1E9</accession>